<keyword evidence="1" id="KW-0698">rRNA processing</keyword>
<dbReference type="Gene3D" id="2.40.10.230">
    <property type="entry name" value="Probable tRNA pseudouridine synthase domain"/>
    <property type="match status" value="1"/>
</dbReference>
<proteinExistence type="inferred from homology"/>
<keyword evidence="4" id="KW-1185">Reference proteome</keyword>
<sequence>MENYSEKHNGEKNQFETMLKLSEMNNHAFHIPGLFLLESSEKDKRQIYDKESEKLQELCPSTSVEPTIFSEKNETSINESIEKDTEKTCEKINYDLIDKALENINTTIEYDSENISSDSEDSSSSSEDEEKSKNTYYLVSSLIDPANNVSKEDSCESSSSTKNIKNKRNQHNNHLDEDRVLSDDEKSHNEHRFPKTKNEILYEDIKIKKPDVIITNDMSIEYLGEISQIVNDTIVIKASVFDDYKVLDEETLLVLEDRSILGLVDDPWSLLHYLINTDL</sequence>
<dbReference type="OrthoDB" id="21550at2759"/>
<keyword evidence="1" id="KW-0694">RNA-binding</keyword>
<evidence type="ECO:0000256" key="2">
    <source>
        <dbReference type="SAM" id="MobiDB-lite"/>
    </source>
</evidence>
<dbReference type="VEuPathDB" id="FungiDB:T551_01729"/>
<dbReference type="EMBL" id="LFWA01000007">
    <property type="protein sequence ID" value="KTW30446.1"/>
    <property type="molecule type" value="Genomic_DNA"/>
</dbReference>
<accession>A0A0W4ZQ04</accession>
<dbReference type="GO" id="GO:0006364">
    <property type="term" value="P:rRNA processing"/>
    <property type="evidence" value="ECO:0007669"/>
    <property type="project" value="UniProtKB-KW"/>
</dbReference>
<dbReference type="InterPro" id="IPR007504">
    <property type="entry name" value="H/ACA_rnp_Gar1/Naf1"/>
</dbReference>
<comment type="similarity">
    <text evidence="1">Belongs to the GAR1 family.</text>
</comment>
<dbReference type="GeneID" id="28940247"/>
<dbReference type="Pfam" id="PF04410">
    <property type="entry name" value="Gar1"/>
    <property type="match status" value="1"/>
</dbReference>
<evidence type="ECO:0000313" key="3">
    <source>
        <dbReference type="EMBL" id="KTW30446.1"/>
    </source>
</evidence>
<reference evidence="4" key="1">
    <citation type="journal article" date="2016" name="Nat. Commun.">
        <title>Genome analysis of three Pneumocystis species reveals adaptation mechanisms to life exclusively in mammalian hosts.</title>
        <authorList>
            <person name="Ma L."/>
            <person name="Chen Z."/>
            <person name="Huang D.W."/>
            <person name="Kutty G."/>
            <person name="Ishihara M."/>
            <person name="Wang H."/>
            <person name="Abouelleil A."/>
            <person name="Bishop L."/>
            <person name="Davey E."/>
            <person name="Deng R."/>
            <person name="Deng X."/>
            <person name="Fan L."/>
            <person name="Fantoni G."/>
            <person name="Fitzgerald M."/>
            <person name="Gogineni E."/>
            <person name="Goldberg J.M."/>
            <person name="Handley G."/>
            <person name="Hu X."/>
            <person name="Huber C."/>
            <person name="Jiao X."/>
            <person name="Jones K."/>
            <person name="Levin J.Z."/>
            <person name="Liu Y."/>
            <person name="Macdonald P."/>
            <person name="Melnikov A."/>
            <person name="Raley C."/>
            <person name="Sassi M."/>
            <person name="Sherman B.T."/>
            <person name="Song X."/>
            <person name="Sykes S."/>
            <person name="Tran B."/>
            <person name="Walsh L."/>
            <person name="Xia Y."/>
            <person name="Yang J."/>
            <person name="Young S."/>
            <person name="Zeng Q."/>
            <person name="Zheng X."/>
            <person name="Stephens R."/>
            <person name="Nusbaum C."/>
            <person name="Birren B.W."/>
            <person name="Azadi P."/>
            <person name="Lempicki R.A."/>
            <person name="Cuomo C.A."/>
            <person name="Kovacs J.A."/>
        </authorList>
    </citation>
    <scope>NUCLEOTIDE SEQUENCE [LARGE SCALE GENOMIC DNA]</scope>
    <source>
        <strain evidence="4">RU7</strain>
    </source>
</reference>
<feature type="region of interest" description="Disordered" evidence="2">
    <location>
        <begin position="112"/>
        <end position="133"/>
    </location>
</feature>
<dbReference type="RefSeq" id="XP_018229737.1">
    <property type="nucleotide sequence ID" value="XM_018373992.1"/>
</dbReference>
<keyword evidence="1" id="KW-0539">Nucleus</keyword>
<keyword evidence="1" id="KW-0687">Ribonucleoprotein</keyword>
<dbReference type="Proteomes" id="UP000053447">
    <property type="component" value="Unassembled WGS sequence"/>
</dbReference>
<dbReference type="GO" id="GO:0003723">
    <property type="term" value="F:RNA binding"/>
    <property type="evidence" value="ECO:0007669"/>
    <property type="project" value="UniProtKB-KW"/>
</dbReference>
<dbReference type="GO" id="GO:0005730">
    <property type="term" value="C:nucleolus"/>
    <property type="evidence" value="ECO:0007669"/>
    <property type="project" value="UniProtKB-SubCell"/>
</dbReference>
<dbReference type="GO" id="GO:1990904">
    <property type="term" value="C:ribonucleoprotein complex"/>
    <property type="evidence" value="ECO:0007669"/>
    <property type="project" value="UniProtKB-KW"/>
</dbReference>
<comment type="function">
    <text evidence="1">Required for ribosome biogenesis. Part of a complex which catalyzes pseudouridylation of rRNA. This involves the isomerization of uridine such that the ribose is subsequently attached to C5, instead of the normal N1. Pseudouridine ("psi") residues may serve to stabilize the conformation of rRNAs.</text>
</comment>
<name>A0A0W4ZQ04_PNEJ7</name>
<feature type="compositionally biased region" description="Basic and acidic residues" evidence="2">
    <location>
        <begin position="173"/>
        <end position="194"/>
    </location>
</feature>
<dbReference type="GO" id="GO:0001522">
    <property type="term" value="P:pseudouridine synthesis"/>
    <property type="evidence" value="ECO:0007669"/>
    <property type="project" value="InterPro"/>
</dbReference>
<dbReference type="AlphaFoldDB" id="A0A0W4ZQ04"/>
<feature type="compositionally biased region" description="Acidic residues" evidence="2">
    <location>
        <begin position="118"/>
        <end position="129"/>
    </location>
</feature>
<dbReference type="InterPro" id="IPR038664">
    <property type="entry name" value="Gar1/Naf1_Cbf5-bd_sf"/>
</dbReference>
<dbReference type="STRING" id="1408657.A0A0W4ZQ04"/>
<comment type="caution">
    <text evidence="3">The sequence shown here is derived from an EMBL/GenBank/DDBJ whole genome shotgun (WGS) entry which is preliminary data.</text>
</comment>
<comment type="subcellular location">
    <subcellularLocation>
        <location evidence="1">Nucleus</location>
        <location evidence="1">Nucleolus</location>
    </subcellularLocation>
</comment>
<evidence type="ECO:0000313" key="4">
    <source>
        <dbReference type="Proteomes" id="UP000053447"/>
    </source>
</evidence>
<comment type="subunit">
    <text evidence="1">Component of the small nucleolar ribonucleoprotein particles containing H/ACA-type snoRNAs (H/ACA snoRNPs).</text>
</comment>
<gene>
    <name evidence="3" type="ORF">T551_01729</name>
</gene>
<protein>
    <recommendedName>
        <fullName evidence="1">H/ACA ribonucleoprotein complex subunit</fullName>
    </recommendedName>
</protein>
<feature type="region of interest" description="Disordered" evidence="2">
    <location>
        <begin position="148"/>
        <end position="194"/>
    </location>
</feature>
<keyword evidence="1" id="KW-0690">Ribosome biogenesis</keyword>
<evidence type="ECO:0000256" key="1">
    <source>
        <dbReference type="RuleBase" id="RU364004"/>
    </source>
</evidence>
<organism evidence="3 4">
    <name type="scientific">Pneumocystis jirovecii (strain RU7)</name>
    <name type="common">Human pneumocystis pneumonia agent</name>
    <dbReference type="NCBI Taxonomy" id="1408657"/>
    <lineage>
        <taxon>Eukaryota</taxon>
        <taxon>Fungi</taxon>
        <taxon>Dikarya</taxon>
        <taxon>Ascomycota</taxon>
        <taxon>Taphrinomycotina</taxon>
        <taxon>Pneumocystomycetes</taxon>
        <taxon>Pneumocystaceae</taxon>
        <taxon>Pneumocystis</taxon>
    </lineage>
</organism>